<evidence type="ECO:0000313" key="1">
    <source>
        <dbReference type="EMBL" id="HEB48602.1"/>
    </source>
</evidence>
<gene>
    <name evidence="1" type="ORF">ENP77_02255</name>
</gene>
<accession>A0A7C1TAC0</accession>
<name>A0A7C1TAC0_THEPE</name>
<reference evidence="1" key="1">
    <citation type="journal article" date="2020" name="mSystems">
        <title>Genome- and Community-Level Interaction Insights into Carbon Utilization and Element Cycling Functions of Hydrothermarchaeota in Hydrothermal Sediment.</title>
        <authorList>
            <person name="Zhou Z."/>
            <person name="Liu Y."/>
            <person name="Xu W."/>
            <person name="Pan J."/>
            <person name="Luo Z.H."/>
            <person name="Li M."/>
        </authorList>
    </citation>
    <scope>NUCLEOTIDE SEQUENCE [LARGE SCALE GENOMIC DNA]</scope>
    <source>
        <strain evidence="1">SpSt-25</strain>
    </source>
</reference>
<organism evidence="1">
    <name type="scientific">Thermofilum pendens</name>
    <dbReference type="NCBI Taxonomy" id="2269"/>
    <lineage>
        <taxon>Archaea</taxon>
        <taxon>Thermoproteota</taxon>
        <taxon>Thermoprotei</taxon>
        <taxon>Thermofilales</taxon>
        <taxon>Thermofilaceae</taxon>
        <taxon>Thermofilum</taxon>
    </lineage>
</organism>
<dbReference type="AlphaFoldDB" id="A0A7C1TAC0"/>
<protein>
    <submittedName>
        <fullName evidence="1">Uncharacterized protein</fullName>
    </submittedName>
</protein>
<comment type="caution">
    <text evidence="1">The sequence shown here is derived from an EMBL/GenBank/DDBJ whole genome shotgun (WGS) entry which is preliminary data.</text>
</comment>
<sequence length="182" mass="20762">MSATTLSAAFAIGFLVGRRAGAEKEIVRPKIIYFPLINLEHQQAQLPEIYQELAKYNLPPAVISSILEKAEEVYRRLREVAEAEEMILKATRAINENKISPTTYHALINRYLQRYIEKKREPRRGTGGSKGAAQKCWNFSRGPETPRLARSQKLLDLLPVELLRDLPVQELSIQPDHVVCER</sequence>
<proteinExistence type="predicted"/>
<dbReference type="EMBL" id="DSKP01000079">
    <property type="protein sequence ID" value="HEB48602.1"/>
    <property type="molecule type" value="Genomic_DNA"/>
</dbReference>